<protein>
    <submittedName>
        <fullName evidence="1">Thioredoxin family protein</fullName>
    </submittedName>
</protein>
<gene>
    <name evidence="1" type="ORF">PQ465_13730</name>
</gene>
<dbReference type="InterPro" id="IPR036249">
    <property type="entry name" value="Thioredoxin-like_sf"/>
</dbReference>
<proteinExistence type="predicted"/>
<dbReference type="RefSeq" id="WP_274266096.1">
    <property type="nucleotide sequence ID" value="NZ_CP117880.1"/>
</dbReference>
<reference evidence="1 2" key="1">
    <citation type="submission" date="2023-02" db="EMBL/GenBank/DDBJ databases">
        <title>Genome sequence of Sphingobacterium sp. KACC 22765.</title>
        <authorList>
            <person name="Kim S."/>
            <person name="Heo J."/>
            <person name="Kwon S.-W."/>
        </authorList>
    </citation>
    <scope>NUCLEOTIDE SEQUENCE [LARGE SCALE GENOMIC DNA]</scope>
    <source>
        <strain evidence="1 2">KACC 22765</strain>
    </source>
</reference>
<organism evidence="1 2">
    <name type="scientific">Sphingobacterium oryzagri</name>
    <dbReference type="NCBI Taxonomy" id="3025669"/>
    <lineage>
        <taxon>Bacteria</taxon>
        <taxon>Pseudomonadati</taxon>
        <taxon>Bacteroidota</taxon>
        <taxon>Sphingobacteriia</taxon>
        <taxon>Sphingobacteriales</taxon>
        <taxon>Sphingobacteriaceae</taxon>
        <taxon>Sphingobacterium</taxon>
    </lineage>
</organism>
<dbReference type="SUPFAM" id="SSF52833">
    <property type="entry name" value="Thioredoxin-like"/>
    <property type="match status" value="1"/>
</dbReference>
<sequence>MHRFISYILGAILCVGYLQVDAQQKTAAALDQFEKPYDPEEDAQQALDSLLLVAKETNKNIIVQAGGNWCIWCLRFNNYIHADHDLRKLVNDKLLYYHLNYSKENKNEAVFQRYAPTGNQLGYPFFIVLNGQGEVLAVRESGSLEAGEGYDKAKVTTFFTEFIKK</sequence>
<accession>A0ABY7WCI9</accession>
<dbReference type="Pfam" id="PF13899">
    <property type="entry name" value="Thioredoxin_7"/>
    <property type="match status" value="1"/>
</dbReference>
<dbReference type="EMBL" id="CP117880">
    <property type="protein sequence ID" value="WDF67366.1"/>
    <property type="molecule type" value="Genomic_DNA"/>
</dbReference>
<evidence type="ECO:0000313" key="1">
    <source>
        <dbReference type="EMBL" id="WDF67366.1"/>
    </source>
</evidence>
<evidence type="ECO:0000313" key="2">
    <source>
        <dbReference type="Proteomes" id="UP001221558"/>
    </source>
</evidence>
<keyword evidence="2" id="KW-1185">Reference proteome</keyword>
<dbReference type="Proteomes" id="UP001221558">
    <property type="component" value="Chromosome"/>
</dbReference>
<name>A0ABY7WCI9_9SPHI</name>
<dbReference type="Gene3D" id="3.40.30.10">
    <property type="entry name" value="Glutaredoxin"/>
    <property type="match status" value="1"/>
</dbReference>